<comment type="catalytic activity">
    <reaction evidence="4">
        <text>N-terminal L-arginyl-[protein] + L-leucyl-tRNA(Leu) = N-terminal L-leucyl-L-arginyl-[protein] + tRNA(Leu) + H(+)</text>
        <dbReference type="Rhea" id="RHEA:50416"/>
        <dbReference type="Rhea" id="RHEA-COMP:9613"/>
        <dbReference type="Rhea" id="RHEA-COMP:9622"/>
        <dbReference type="Rhea" id="RHEA-COMP:12672"/>
        <dbReference type="Rhea" id="RHEA-COMP:12673"/>
        <dbReference type="ChEBI" id="CHEBI:15378"/>
        <dbReference type="ChEBI" id="CHEBI:64719"/>
        <dbReference type="ChEBI" id="CHEBI:78442"/>
        <dbReference type="ChEBI" id="CHEBI:78494"/>
        <dbReference type="ChEBI" id="CHEBI:133044"/>
        <dbReference type="EC" id="2.3.2.6"/>
    </reaction>
</comment>
<keyword evidence="7" id="KW-1185">Reference proteome</keyword>
<dbReference type="AlphaFoldDB" id="A0A1M7D4Z1"/>
<keyword evidence="2 4" id="KW-0808">Transferase</keyword>
<dbReference type="GO" id="GO:0008914">
    <property type="term" value="F:leucyl-tRNA--protein transferase activity"/>
    <property type="evidence" value="ECO:0007669"/>
    <property type="project" value="UniProtKB-UniRule"/>
</dbReference>
<organism evidence="6 7">
    <name type="scientific">Paracoccus solventivorans</name>
    <dbReference type="NCBI Taxonomy" id="53463"/>
    <lineage>
        <taxon>Bacteria</taxon>
        <taxon>Pseudomonadati</taxon>
        <taxon>Pseudomonadota</taxon>
        <taxon>Alphaproteobacteria</taxon>
        <taxon>Rhodobacterales</taxon>
        <taxon>Paracoccaceae</taxon>
        <taxon>Paracoccus</taxon>
    </lineage>
</organism>
<dbReference type="InterPro" id="IPR016181">
    <property type="entry name" value="Acyl_CoA_acyltransferase"/>
</dbReference>
<dbReference type="PANTHER" id="PTHR30098">
    <property type="entry name" value="LEUCYL/PHENYLALANYL-TRNA--PROTEIN TRANSFERASE"/>
    <property type="match status" value="1"/>
</dbReference>
<reference evidence="7" key="1">
    <citation type="submission" date="2016-11" db="EMBL/GenBank/DDBJ databases">
        <authorList>
            <person name="Varghese N."/>
            <person name="Submissions S."/>
        </authorList>
    </citation>
    <scope>NUCLEOTIDE SEQUENCE [LARGE SCALE GENOMIC DNA]</scope>
    <source>
        <strain evidence="7">DSM 6637</strain>
    </source>
</reference>
<sequence>MSQDHPPHLGPMQLLAGYAQGIFPMARAADDPRLYWFNPPFRGILPVGGVHMSRSLRRSLARGGWTADAHPDFDRIVRHCADRPETWINAPLLQLYHRLHDSGHAQALAVYQDGALAGGIFGVTLGGAFFGESMFSTRTDGSKMALVWLSDHLSRCGFTLFDTQYLTPHLASMGGVEITREDYRARLAHALRQPADYHALPLRSAAELAAQGGYSAASAPSSSSTGAVSPSGPMPSPPSGSAVSGS</sequence>
<comment type="catalytic activity">
    <reaction evidence="4">
        <text>L-phenylalanyl-tRNA(Phe) + an N-terminal L-alpha-aminoacyl-[protein] = an N-terminal L-phenylalanyl-L-alpha-aminoacyl-[protein] + tRNA(Phe)</text>
        <dbReference type="Rhea" id="RHEA:43632"/>
        <dbReference type="Rhea" id="RHEA-COMP:9668"/>
        <dbReference type="Rhea" id="RHEA-COMP:9699"/>
        <dbReference type="Rhea" id="RHEA-COMP:10636"/>
        <dbReference type="Rhea" id="RHEA-COMP:10637"/>
        <dbReference type="ChEBI" id="CHEBI:78442"/>
        <dbReference type="ChEBI" id="CHEBI:78531"/>
        <dbReference type="ChEBI" id="CHEBI:78597"/>
        <dbReference type="ChEBI" id="CHEBI:83561"/>
        <dbReference type="EC" id="2.3.2.6"/>
    </reaction>
</comment>
<comment type="similarity">
    <text evidence="4">Belongs to the L/F-transferase family.</text>
</comment>
<evidence type="ECO:0000256" key="4">
    <source>
        <dbReference type="HAMAP-Rule" id="MF_00688"/>
    </source>
</evidence>
<evidence type="ECO:0000313" key="7">
    <source>
        <dbReference type="Proteomes" id="UP000184444"/>
    </source>
</evidence>
<dbReference type="SUPFAM" id="SSF55729">
    <property type="entry name" value="Acyl-CoA N-acyltransferases (Nat)"/>
    <property type="match status" value="1"/>
</dbReference>
<dbReference type="OrthoDB" id="9790282at2"/>
<gene>
    <name evidence="4" type="primary">aat</name>
    <name evidence="6" type="ORF">SAMN05444389_101144</name>
</gene>
<protein>
    <recommendedName>
        <fullName evidence="4">Leucyl/phenylalanyl-tRNA--protein transferase</fullName>
        <ecNumber evidence="4">2.3.2.6</ecNumber>
    </recommendedName>
    <alternativeName>
        <fullName evidence="4">L/F-transferase</fullName>
    </alternativeName>
    <alternativeName>
        <fullName evidence="4">Leucyltransferase</fullName>
    </alternativeName>
    <alternativeName>
        <fullName evidence="4">Phenyalanyltransferase</fullName>
    </alternativeName>
</protein>
<dbReference type="InterPro" id="IPR042203">
    <property type="entry name" value="Leu/Phe-tRNA_Trfase_C"/>
</dbReference>
<dbReference type="GO" id="GO:0005737">
    <property type="term" value="C:cytoplasm"/>
    <property type="evidence" value="ECO:0007669"/>
    <property type="project" value="UniProtKB-SubCell"/>
</dbReference>
<feature type="region of interest" description="Disordered" evidence="5">
    <location>
        <begin position="215"/>
        <end position="246"/>
    </location>
</feature>
<evidence type="ECO:0000256" key="3">
    <source>
        <dbReference type="ARBA" id="ARBA00023315"/>
    </source>
</evidence>
<accession>A0A1M7D4Z1</accession>
<dbReference type="EMBL" id="FRCK01000001">
    <property type="protein sequence ID" value="SHL74515.1"/>
    <property type="molecule type" value="Genomic_DNA"/>
</dbReference>
<comment type="catalytic activity">
    <reaction evidence="4">
        <text>N-terminal L-lysyl-[protein] + L-leucyl-tRNA(Leu) = N-terminal L-leucyl-L-lysyl-[protein] + tRNA(Leu) + H(+)</text>
        <dbReference type="Rhea" id="RHEA:12340"/>
        <dbReference type="Rhea" id="RHEA-COMP:9613"/>
        <dbReference type="Rhea" id="RHEA-COMP:9622"/>
        <dbReference type="Rhea" id="RHEA-COMP:12670"/>
        <dbReference type="Rhea" id="RHEA-COMP:12671"/>
        <dbReference type="ChEBI" id="CHEBI:15378"/>
        <dbReference type="ChEBI" id="CHEBI:65249"/>
        <dbReference type="ChEBI" id="CHEBI:78442"/>
        <dbReference type="ChEBI" id="CHEBI:78494"/>
        <dbReference type="ChEBI" id="CHEBI:133043"/>
        <dbReference type="EC" id="2.3.2.6"/>
    </reaction>
</comment>
<evidence type="ECO:0000256" key="2">
    <source>
        <dbReference type="ARBA" id="ARBA00022679"/>
    </source>
</evidence>
<dbReference type="STRING" id="53463.SAMN05444389_101144"/>
<dbReference type="GO" id="GO:0030163">
    <property type="term" value="P:protein catabolic process"/>
    <property type="evidence" value="ECO:0007669"/>
    <property type="project" value="UniProtKB-UniRule"/>
</dbReference>
<name>A0A1M7D4Z1_9RHOB</name>
<dbReference type="HAMAP" id="MF_00688">
    <property type="entry name" value="Leu_Phe_trans"/>
    <property type="match status" value="1"/>
</dbReference>
<dbReference type="Gene3D" id="3.40.630.70">
    <property type="entry name" value="Leucyl/phenylalanyl-tRNA-protein transferase, C-terminal domain"/>
    <property type="match status" value="1"/>
</dbReference>
<evidence type="ECO:0000256" key="1">
    <source>
        <dbReference type="ARBA" id="ARBA00022490"/>
    </source>
</evidence>
<dbReference type="Pfam" id="PF03588">
    <property type="entry name" value="Leu_Phe_trans"/>
    <property type="match status" value="1"/>
</dbReference>
<comment type="subcellular location">
    <subcellularLocation>
        <location evidence="4">Cytoplasm</location>
    </subcellularLocation>
</comment>
<feature type="compositionally biased region" description="Low complexity" evidence="5">
    <location>
        <begin position="215"/>
        <end position="231"/>
    </location>
</feature>
<evidence type="ECO:0000313" key="6">
    <source>
        <dbReference type="EMBL" id="SHL74515.1"/>
    </source>
</evidence>
<evidence type="ECO:0000256" key="5">
    <source>
        <dbReference type="SAM" id="MobiDB-lite"/>
    </source>
</evidence>
<keyword evidence="3 4" id="KW-0012">Acyltransferase</keyword>
<dbReference type="PANTHER" id="PTHR30098:SF2">
    <property type="entry name" value="LEUCYL_PHENYLALANYL-TRNA--PROTEIN TRANSFERASE"/>
    <property type="match status" value="1"/>
</dbReference>
<dbReference type="Proteomes" id="UP000184444">
    <property type="component" value="Unassembled WGS sequence"/>
</dbReference>
<proteinExistence type="inferred from homology"/>
<dbReference type="EC" id="2.3.2.6" evidence="4"/>
<dbReference type="InterPro" id="IPR004616">
    <property type="entry name" value="Leu/Phe-tRNA_Trfase"/>
</dbReference>
<dbReference type="RefSeq" id="WP_073060435.1">
    <property type="nucleotide sequence ID" value="NZ_FRCK01000001.1"/>
</dbReference>
<comment type="function">
    <text evidence="4">Functions in the N-end rule pathway of protein degradation where it conjugates Leu, Phe and, less efficiently, Met from aminoacyl-tRNAs to the N-termini of proteins containing an N-terminal arginine or lysine.</text>
</comment>
<dbReference type="NCBIfam" id="TIGR00667">
    <property type="entry name" value="aat"/>
    <property type="match status" value="1"/>
</dbReference>
<keyword evidence="1 4" id="KW-0963">Cytoplasm</keyword>